<evidence type="ECO:0000256" key="1">
    <source>
        <dbReference type="SAM" id="Coils"/>
    </source>
</evidence>
<dbReference type="EMBL" id="CAMPGE010024905">
    <property type="protein sequence ID" value="CAI2382713.1"/>
    <property type="molecule type" value="Genomic_DNA"/>
</dbReference>
<name>A0AAD1Y142_EUPCR</name>
<gene>
    <name evidence="2" type="ORF">ECRASSUSDP1_LOCUS24197</name>
</gene>
<evidence type="ECO:0000313" key="3">
    <source>
        <dbReference type="Proteomes" id="UP001295684"/>
    </source>
</evidence>
<evidence type="ECO:0000313" key="2">
    <source>
        <dbReference type="EMBL" id="CAI2382713.1"/>
    </source>
</evidence>
<sequence length="309" mass="36182">MNTIPTKGTSVNANKSKDDEIRFFFNEPNEQTDYFDSSRYANDRTLDFTIFLNDASNTLNSSEVTNYLLPEIFECEQKASAKKEDDLEISSQKADEAEEVVIVETKRKINDEKDEDTYEQASIDVKGAQTLPSLKIEDEQEAWDNIMRSRTRRSHDKSKQNYVRHSNLKDQTIKKRWGLKQDKNLCKIIKDLSKEGKIDLQQILKLKPIYEAYQSSDVELLADILEWKNPLRTLVTRIQKIYSRGYSKREIKRLKKNLKNLQGQADIDYDELIYDFPGKTMEEFVAICKDLTRCIWDKTLSKFELAERT</sequence>
<proteinExistence type="predicted"/>
<reference evidence="2" key="1">
    <citation type="submission" date="2023-07" db="EMBL/GenBank/DDBJ databases">
        <authorList>
            <consortium name="AG Swart"/>
            <person name="Singh M."/>
            <person name="Singh A."/>
            <person name="Seah K."/>
            <person name="Emmerich C."/>
        </authorList>
    </citation>
    <scope>NUCLEOTIDE SEQUENCE</scope>
    <source>
        <strain evidence="2">DP1</strain>
    </source>
</reference>
<accession>A0AAD1Y142</accession>
<keyword evidence="3" id="KW-1185">Reference proteome</keyword>
<dbReference type="AlphaFoldDB" id="A0AAD1Y142"/>
<organism evidence="2 3">
    <name type="scientific">Euplotes crassus</name>
    <dbReference type="NCBI Taxonomy" id="5936"/>
    <lineage>
        <taxon>Eukaryota</taxon>
        <taxon>Sar</taxon>
        <taxon>Alveolata</taxon>
        <taxon>Ciliophora</taxon>
        <taxon>Intramacronucleata</taxon>
        <taxon>Spirotrichea</taxon>
        <taxon>Hypotrichia</taxon>
        <taxon>Euplotida</taxon>
        <taxon>Euplotidae</taxon>
        <taxon>Moneuplotes</taxon>
    </lineage>
</organism>
<feature type="coiled-coil region" evidence="1">
    <location>
        <begin position="244"/>
        <end position="271"/>
    </location>
</feature>
<comment type="caution">
    <text evidence="2">The sequence shown here is derived from an EMBL/GenBank/DDBJ whole genome shotgun (WGS) entry which is preliminary data.</text>
</comment>
<dbReference type="Proteomes" id="UP001295684">
    <property type="component" value="Unassembled WGS sequence"/>
</dbReference>
<protein>
    <submittedName>
        <fullName evidence="2">Uncharacterized protein</fullName>
    </submittedName>
</protein>
<keyword evidence="1" id="KW-0175">Coiled coil</keyword>